<sequence>MPPHLVGAAATLLLPCAHRPTAHVVSTVTVTPLDLALHGRLCHRLRSHNHPSSLPTPPPRAGTSSTPPGAGLLLDLGFGGLISISSLALVPRPVQLGGQKSPIGPYLQLEFVSMPLGWRRRGGRAAIAAVARFMF</sequence>
<evidence type="ECO:0000256" key="1">
    <source>
        <dbReference type="SAM" id="MobiDB-lite"/>
    </source>
</evidence>
<dbReference type="AlphaFoldDB" id="A0A0D3H512"/>
<feature type="region of interest" description="Disordered" evidence="1">
    <location>
        <begin position="46"/>
        <end position="66"/>
    </location>
</feature>
<evidence type="ECO:0000313" key="3">
    <source>
        <dbReference type="Proteomes" id="UP000026960"/>
    </source>
</evidence>
<reference evidence="2" key="1">
    <citation type="journal article" date="2009" name="Rice">
        <title>De Novo Next Generation Sequencing of Plant Genomes.</title>
        <authorList>
            <person name="Rounsley S."/>
            <person name="Marri P.R."/>
            <person name="Yu Y."/>
            <person name="He R."/>
            <person name="Sisneros N."/>
            <person name="Goicoechea J.L."/>
            <person name="Lee S.J."/>
            <person name="Angelova A."/>
            <person name="Kudrna D."/>
            <person name="Luo M."/>
            <person name="Affourtit J."/>
            <person name="Desany B."/>
            <person name="Knight J."/>
            <person name="Niazi F."/>
            <person name="Egholm M."/>
            <person name="Wing R.A."/>
        </authorList>
    </citation>
    <scope>NUCLEOTIDE SEQUENCE [LARGE SCALE GENOMIC DNA]</scope>
    <source>
        <strain evidence="2">cv. IRGC 105608</strain>
    </source>
</reference>
<protein>
    <submittedName>
        <fullName evidence="2">Uncharacterized protein</fullName>
    </submittedName>
</protein>
<reference evidence="2" key="2">
    <citation type="submission" date="2015-03" db="UniProtKB">
        <authorList>
            <consortium name="EnsemblPlants"/>
        </authorList>
    </citation>
    <scope>IDENTIFICATION</scope>
</reference>
<proteinExistence type="predicted"/>
<name>A0A0D3H512_9ORYZ</name>
<keyword evidence="3" id="KW-1185">Reference proteome</keyword>
<accession>A0A0D3H512</accession>
<evidence type="ECO:0000313" key="2">
    <source>
        <dbReference type="EnsemblPlants" id="OBART09G04890.1"/>
    </source>
</evidence>
<dbReference type="HOGENOM" id="CLU_156156_0_0_1"/>
<organism evidence="2">
    <name type="scientific">Oryza barthii</name>
    <dbReference type="NCBI Taxonomy" id="65489"/>
    <lineage>
        <taxon>Eukaryota</taxon>
        <taxon>Viridiplantae</taxon>
        <taxon>Streptophyta</taxon>
        <taxon>Embryophyta</taxon>
        <taxon>Tracheophyta</taxon>
        <taxon>Spermatophyta</taxon>
        <taxon>Magnoliopsida</taxon>
        <taxon>Liliopsida</taxon>
        <taxon>Poales</taxon>
        <taxon>Poaceae</taxon>
        <taxon>BOP clade</taxon>
        <taxon>Oryzoideae</taxon>
        <taxon>Oryzeae</taxon>
        <taxon>Oryzinae</taxon>
        <taxon>Oryza</taxon>
    </lineage>
</organism>
<dbReference type="Proteomes" id="UP000026960">
    <property type="component" value="Chromosome 9"/>
</dbReference>
<dbReference type="Gramene" id="OBART09G04890.1">
    <property type="protein sequence ID" value="OBART09G04890.1"/>
    <property type="gene ID" value="OBART09G04890"/>
</dbReference>
<dbReference type="EnsemblPlants" id="OBART09G04890.1">
    <property type="protein sequence ID" value="OBART09G04890.1"/>
    <property type="gene ID" value="OBART09G04890"/>
</dbReference>
<dbReference type="PaxDb" id="65489-OBART09G04890.1"/>